<dbReference type="EMBL" id="CAEZTJ010000073">
    <property type="protein sequence ID" value="CAB4568901.1"/>
    <property type="molecule type" value="Genomic_DNA"/>
</dbReference>
<sequence>MTCEFLAMTSRLACLMLDSPSLTLRLRSAHRTVTFRSLVGRNTYTPQSDSEHFVVGEVARSLFS</sequence>
<dbReference type="AlphaFoldDB" id="A0A6J6DXL3"/>
<evidence type="ECO:0000313" key="1">
    <source>
        <dbReference type="EMBL" id="CAB4568901.1"/>
    </source>
</evidence>
<name>A0A6J6DXL3_9ZZZZ</name>
<protein>
    <submittedName>
        <fullName evidence="1">Unannotated protein</fullName>
    </submittedName>
</protein>
<accession>A0A6J6DXL3</accession>
<reference evidence="1" key="1">
    <citation type="submission" date="2020-05" db="EMBL/GenBank/DDBJ databases">
        <authorList>
            <person name="Chiriac C."/>
            <person name="Salcher M."/>
            <person name="Ghai R."/>
            <person name="Kavagutti S V."/>
        </authorList>
    </citation>
    <scope>NUCLEOTIDE SEQUENCE</scope>
</reference>
<proteinExistence type="predicted"/>
<organism evidence="1">
    <name type="scientific">freshwater metagenome</name>
    <dbReference type="NCBI Taxonomy" id="449393"/>
    <lineage>
        <taxon>unclassified sequences</taxon>
        <taxon>metagenomes</taxon>
        <taxon>ecological metagenomes</taxon>
    </lineage>
</organism>
<gene>
    <name evidence="1" type="ORF">UFOPK1650_00599</name>
</gene>